<protein>
    <submittedName>
        <fullName evidence="1">Uncharacterized protein</fullName>
    </submittedName>
</protein>
<evidence type="ECO:0000313" key="2">
    <source>
        <dbReference type="Proteomes" id="UP000717585"/>
    </source>
</evidence>
<comment type="caution">
    <text evidence="1">The sequence shown here is derived from an EMBL/GenBank/DDBJ whole genome shotgun (WGS) entry which is preliminary data.</text>
</comment>
<dbReference type="Proteomes" id="UP000717585">
    <property type="component" value="Unassembled WGS sequence"/>
</dbReference>
<accession>A0A8J6E549</accession>
<keyword evidence="2" id="KW-1185">Reference proteome</keyword>
<evidence type="ECO:0000313" key="1">
    <source>
        <dbReference type="EMBL" id="KAG9395302.1"/>
    </source>
</evidence>
<proteinExistence type="predicted"/>
<reference evidence="1" key="1">
    <citation type="submission" date="2021-05" db="EMBL/GenBank/DDBJ databases">
        <title>A free-living protist that lacks canonical eukaryotic 1 DNA replication and segregation systems.</title>
        <authorList>
            <person name="Salas-Leiva D.E."/>
            <person name="Tromer E.C."/>
            <person name="Curtis B.A."/>
            <person name="Jerlstrom-Hultqvist J."/>
            <person name="Kolisko M."/>
            <person name="Yi Z."/>
            <person name="Salas-Leiva J.S."/>
            <person name="Gallot-Lavallee L."/>
            <person name="Kops G.J.P.L."/>
            <person name="Archibald J.M."/>
            <person name="Simpson A.G.B."/>
            <person name="Roger A.J."/>
        </authorList>
    </citation>
    <scope>NUCLEOTIDE SEQUENCE</scope>
    <source>
        <strain evidence="1">BICM</strain>
    </source>
</reference>
<dbReference type="EMBL" id="JAHDYR010000012">
    <property type="protein sequence ID" value="KAG9395302.1"/>
    <property type="molecule type" value="Genomic_DNA"/>
</dbReference>
<dbReference type="AlphaFoldDB" id="A0A8J6E549"/>
<organism evidence="1 2">
    <name type="scientific">Carpediemonas membranifera</name>
    <dbReference type="NCBI Taxonomy" id="201153"/>
    <lineage>
        <taxon>Eukaryota</taxon>
        <taxon>Metamonada</taxon>
        <taxon>Carpediemonas-like organisms</taxon>
        <taxon>Carpediemonas</taxon>
    </lineage>
</organism>
<name>A0A8J6E549_9EUKA</name>
<sequence>MRINRSFLYVLATEVIDSEPSIADTKDCQHADVVSKITALVAQSRFIEAQQAAVEHDSMIALNSQLLYNAARLQMLLKVANGDDAGALQDIRTVIRPIVVQNPENAEDYKELLRLTVFPRLEDADSPVKAALNDTGREMFLNTLRNAISADTGEDDDLPQLYIIIIFLSLVLLNAAPSLDGNSLESLLGQHLNTLIRVLPPEALSVRIRNRFADEEVLQDDTEPQDTRFFSELLHCTTDAANYVLQRFDVVEDAVMAAMSCIEVDCVRLAPMIHDFVDDYAATTSGVVVRAGEDPAGWDFAAIKLLPLGELAFTQVCVLEALTMASKGDIPAAVRLARTINFRNEDIRHQLVTTLVMGSDSDVKSAADAFFFRNHELMNVDAVSQAIMNCQTQRSHEFGDTELEEALLMLYDICASPIQTNDVLSGIADDIGLHNLIVGDFTDFDSALGSEDMEEDSEAESPIEEYIGMLQSVLSVSRERALELLREYGDVELAINGFFGD</sequence>
<gene>
    <name evidence="1" type="ORF">J8273_0532</name>
</gene>